<dbReference type="SMART" id="SM00530">
    <property type="entry name" value="HTH_XRE"/>
    <property type="match status" value="1"/>
</dbReference>
<protein>
    <submittedName>
        <fullName evidence="4">Helix-turn-helix domain-containing protein</fullName>
    </submittedName>
</protein>
<dbReference type="Pfam" id="PF01381">
    <property type="entry name" value="HTH_3"/>
    <property type="match status" value="1"/>
</dbReference>
<keyword evidence="5" id="KW-1185">Reference proteome</keyword>
<dbReference type="SUPFAM" id="SSF47413">
    <property type="entry name" value="lambda repressor-like DNA-binding domains"/>
    <property type="match status" value="1"/>
</dbReference>
<feature type="compositionally biased region" description="Basic and acidic residues" evidence="2">
    <location>
        <begin position="1"/>
        <end position="16"/>
    </location>
</feature>
<dbReference type="RefSeq" id="WP_148341776.1">
    <property type="nucleotide sequence ID" value="NZ_JAJEQR010000002.1"/>
</dbReference>
<gene>
    <name evidence="4" type="ORF">LKD81_00835</name>
</gene>
<dbReference type="InterPro" id="IPR010982">
    <property type="entry name" value="Lambda_DNA-bd_dom_sf"/>
</dbReference>
<feature type="region of interest" description="Disordered" evidence="2">
    <location>
        <begin position="1"/>
        <end position="22"/>
    </location>
</feature>
<dbReference type="Gene3D" id="1.10.260.40">
    <property type="entry name" value="lambda repressor-like DNA-binding domains"/>
    <property type="match status" value="1"/>
</dbReference>
<feature type="domain" description="HTH cro/C1-type" evidence="3">
    <location>
        <begin position="7"/>
        <end position="61"/>
    </location>
</feature>
<dbReference type="CDD" id="cd00093">
    <property type="entry name" value="HTH_XRE"/>
    <property type="match status" value="1"/>
</dbReference>
<keyword evidence="1" id="KW-0238">DNA-binding</keyword>
<dbReference type="PANTHER" id="PTHR46558:SF11">
    <property type="entry name" value="HTH-TYPE TRANSCRIPTIONAL REGULATOR XRE"/>
    <property type="match status" value="1"/>
</dbReference>
<evidence type="ECO:0000259" key="3">
    <source>
        <dbReference type="PROSITE" id="PS50943"/>
    </source>
</evidence>
<dbReference type="Proteomes" id="UP001198182">
    <property type="component" value="Unassembled WGS sequence"/>
</dbReference>
<dbReference type="InterPro" id="IPR001387">
    <property type="entry name" value="Cro/C1-type_HTH"/>
</dbReference>
<comment type="caution">
    <text evidence="4">The sequence shown here is derived from an EMBL/GenBank/DDBJ whole genome shotgun (WGS) entry which is preliminary data.</text>
</comment>
<evidence type="ECO:0000313" key="4">
    <source>
        <dbReference type="EMBL" id="MCC2229545.1"/>
    </source>
</evidence>
<accession>A0AAE3E7P0</accession>
<dbReference type="EMBL" id="JAJEQR010000002">
    <property type="protein sequence ID" value="MCC2229545.1"/>
    <property type="molecule type" value="Genomic_DNA"/>
</dbReference>
<evidence type="ECO:0000256" key="1">
    <source>
        <dbReference type="ARBA" id="ARBA00023125"/>
    </source>
</evidence>
<dbReference type="PANTHER" id="PTHR46558">
    <property type="entry name" value="TRACRIPTIONAL REGULATORY PROTEIN-RELATED-RELATED"/>
    <property type="match status" value="1"/>
</dbReference>
<dbReference type="AlphaFoldDB" id="A0AAE3E7P0"/>
<reference evidence="4" key="1">
    <citation type="submission" date="2021-10" db="EMBL/GenBank/DDBJ databases">
        <title>Anaerobic single-cell dispensing facilitates the cultivation of human gut bacteria.</title>
        <authorList>
            <person name="Afrizal A."/>
        </authorList>
    </citation>
    <scope>NUCLEOTIDE SEQUENCE</scope>
    <source>
        <strain evidence="4">CLA-AA-H215</strain>
    </source>
</reference>
<evidence type="ECO:0000313" key="5">
    <source>
        <dbReference type="Proteomes" id="UP001198182"/>
    </source>
</evidence>
<evidence type="ECO:0000256" key="2">
    <source>
        <dbReference type="SAM" id="MobiDB-lite"/>
    </source>
</evidence>
<proteinExistence type="predicted"/>
<sequence>MKFSDRLKGLREKNDMTQEQLAKVSGVSPRTIQRYECGTSRPRLDAAEKLAKALNISVDQLLGTDGMLVAQAAEQYGARGAKQAQQLTDEVTGLFTGGELAQDDMDVMMQAIMDAYWLAKEKNKKYTPKKYRSKGKQD</sequence>
<dbReference type="GO" id="GO:0003677">
    <property type="term" value="F:DNA binding"/>
    <property type="evidence" value="ECO:0007669"/>
    <property type="project" value="UniProtKB-KW"/>
</dbReference>
<dbReference type="PROSITE" id="PS50943">
    <property type="entry name" value="HTH_CROC1"/>
    <property type="match status" value="1"/>
</dbReference>
<name>A0AAE3E7P0_9FIRM</name>
<organism evidence="4 5">
    <name type="scientific">Hominifimenecus microfluidus</name>
    <dbReference type="NCBI Taxonomy" id="2885348"/>
    <lineage>
        <taxon>Bacteria</taxon>
        <taxon>Bacillati</taxon>
        <taxon>Bacillota</taxon>
        <taxon>Clostridia</taxon>
        <taxon>Lachnospirales</taxon>
        <taxon>Lachnospiraceae</taxon>
        <taxon>Hominifimenecus</taxon>
    </lineage>
</organism>